<evidence type="ECO:0000256" key="15">
    <source>
        <dbReference type="PIRSR" id="PIRSR611782-1"/>
    </source>
</evidence>
<keyword evidence="11" id="KW-0378">Hydrolase</keyword>
<dbReference type="Gene3D" id="2.30.42.10">
    <property type="match status" value="2"/>
</dbReference>
<evidence type="ECO:0000256" key="14">
    <source>
        <dbReference type="ARBA" id="ARBA00032850"/>
    </source>
</evidence>
<dbReference type="Proteomes" id="UP000251800">
    <property type="component" value="Unassembled WGS sequence"/>
</dbReference>
<dbReference type="OrthoDB" id="9758917at2"/>
<dbReference type="PANTHER" id="PTHR22939:SF130">
    <property type="entry name" value="PERIPLASMIC SERINE ENDOPROTEASE DEGP-LIKE-RELATED"/>
    <property type="match status" value="1"/>
</dbReference>
<dbReference type="NCBIfam" id="TIGR02037">
    <property type="entry name" value="degP_htrA_DO"/>
    <property type="match status" value="1"/>
</dbReference>
<evidence type="ECO:0000256" key="12">
    <source>
        <dbReference type="ARBA" id="ARBA00022825"/>
    </source>
</evidence>
<evidence type="ECO:0000256" key="16">
    <source>
        <dbReference type="PIRSR" id="PIRSR611782-2"/>
    </source>
</evidence>
<dbReference type="RefSeq" id="WP_109720472.1">
    <property type="nucleotide sequence ID" value="NZ_QEQK01000008.1"/>
</dbReference>
<dbReference type="CDD" id="cd10839">
    <property type="entry name" value="cpPDZ1_DegP-like"/>
    <property type="match status" value="1"/>
</dbReference>
<dbReference type="SMART" id="SM00228">
    <property type="entry name" value="PDZ"/>
    <property type="match status" value="2"/>
</dbReference>
<dbReference type="Pfam" id="PF13365">
    <property type="entry name" value="Trypsin_2"/>
    <property type="match status" value="1"/>
</dbReference>
<feature type="binding site" evidence="16">
    <location>
        <begin position="202"/>
        <end position="204"/>
    </location>
    <ligand>
        <name>substrate</name>
    </ligand>
</feature>
<evidence type="ECO:0000256" key="9">
    <source>
        <dbReference type="ARBA" id="ARBA00022737"/>
    </source>
</evidence>
<feature type="domain" description="PDZ" evidence="18">
    <location>
        <begin position="356"/>
        <end position="454"/>
    </location>
</feature>
<evidence type="ECO:0000256" key="8">
    <source>
        <dbReference type="ARBA" id="ARBA00022729"/>
    </source>
</evidence>
<feature type="active site" description="Charge relay system" evidence="15">
    <location>
        <position position="101"/>
    </location>
</feature>
<keyword evidence="8 17" id="KW-0732">Signal</keyword>
<feature type="binding site" evidence="16">
    <location>
        <position position="101"/>
    </location>
    <ligand>
        <name>substrate</name>
    </ligand>
</feature>
<feature type="binding site" evidence="16">
    <location>
        <position position="131"/>
    </location>
    <ligand>
        <name>substrate</name>
    </ligand>
</feature>
<dbReference type="InterPro" id="IPR001478">
    <property type="entry name" value="PDZ"/>
</dbReference>
<evidence type="ECO:0000256" key="6">
    <source>
        <dbReference type="ARBA" id="ARBA00013958"/>
    </source>
</evidence>
<evidence type="ECO:0000256" key="10">
    <source>
        <dbReference type="ARBA" id="ARBA00022764"/>
    </source>
</evidence>
<comment type="caution">
    <text evidence="19">The sequence shown here is derived from an EMBL/GenBank/DDBJ whole genome shotgun (WGS) entry which is preliminary data.</text>
</comment>
<dbReference type="SUPFAM" id="SSF50494">
    <property type="entry name" value="Trypsin-like serine proteases"/>
    <property type="match status" value="1"/>
</dbReference>
<dbReference type="InterPro" id="IPR011782">
    <property type="entry name" value="Pept_S1C_Do"/>
</dbReference>
<keyword evidence="10" id="KW-0574">Periplasm</keyword>
<proteinExistence type="inferred from homology"/>
<dbReference type="InterPro" id="IPR001940">
    <property type="entry name" value="Peptidase_S1C"/>
</dbReference>
<dbReference type="EC" id="3.4.21.107" evidence="5"/>
<keyword evidence="13" id="KW-0346">Stress response</keyword>
<comment type="subcellular location">
    <subcellularLocation>
        <location evidence="3">Periplasm</location>
    </subcellularLocation>
</comment>
<feature type="signal peptide" evidence="17">
    <location>
        <begin position="1"/>
        <end position="22"/>
    </location>
</feature>
<organism evidence="19 20">
    <name type="scientific">Abyssibacter profundi</name>
    <dbReference type="NCBI Taxonomy" id="2182787"/>
    <lineage>
        <taxon>Bacteria</taxon>
        <taxon>Pseudomonadati</taxon>
        <taxon>Pseudomonadota</taxon>
        <taxon>Gammaproteobacteria</taxon>
        <taxon>Chromatiales</taxon>
        <taxon>Oceanococcaceae</taxon>
        <taxon>Abyssibacter</taxon>
    </lineage>
</organism>
<evidence type="ECO:0000259" key="18">
    <source>
        <dbReference type="PROSITE" id="PS50106"/>
    </source>
</evidence>
<feature type="active site" description="Charge relay system" evidence="15">
    <location>
        <position position="131"/>
    </location>
</feature>
<reference evidence="19 20" key="1">
    <citation type="submission" date="2018-05" db="EMBL/GenBank/DDBJ databases">
        <title>Abyssibacter profundi OUC007T gen. nov., sp. nov, a marine bacterium isolated from seawater of the Mariana Trench.</title>
        <authorList>
            <person name="Zhou S."/>
        </authorList>
    </citation>
    <scope>NUCLEOTIDE SEQUENCE [LARGE SCALE GENOMIC DNA]</scope>
    <source>
        <strain evidence="19 20">OUC007</strain>
    </source>
</reference>
<protein>
    <recommendedName>
        <fullName evidence="6">Probable periplasmic serine endoprotease DegP-like</fullName>
        <ecNumber evidence="5">3.4.21.107</ecNumber>
    </recommendedName>
    <alternativeName>
        <fullName evidence="14">Protease Do</fullName>
    </alternativeName>
</protein>
<evidence type="ECO:0000313" key="20">
    <source>
        <dbReference type="Proteomes" id="UP000251800"/>
    </source>
</evidence>
<accession>A0A363UKA9</accession>
<comment type="function">
    <text evidence="2">Might be efficient in the degradation of transiently denatured and unfolded proteins which accumulate in the periplasm following stress conditions.</text>
</comment>
<comment type="similarity">
    <text evidence="4">Belongs to the peptidase S1C family.</text>
</comment>
<dbReference type="PRINTS" id="PR00834">
    <property type="entry name" value="PROTEASES2C"/>
</dbReference>
<evidence type="ECO:0000256" key="4">
    <source>
        <dbReference type="ARBA" id="ARBA00010541"/>
    </source>
</evidence>
<feature type="domain" description="PDZ" evidence="18">
    <location>
        <begin position="256"/>
        <end position="312"/>
    </location>
</feature>
<keyword evidence="9" id="KW-0677">Repeat</keyword>
<dbReference type="AlphaFoldDB" id="A0A363UKA9"/>
<dbReference type="PANTHER" id="PTHR22939">
    <property type="entry name" value="SERINE PROTEASE FAMILY S1C HTRA-RELATED"/>
    <property type="match status" value="1"/>
</dbReference>
<gene>
    <name evidence="19" type="ORF">DEH80_10625</name>
</gene>
<dbReference type="GO" id="GO:0004252">
    <property type="term" value="F:serine-type endopeptidase activity"/>
    <property type="evidence" value="ECO:0007669"/>
    <property type="project" value="InterPro"/>
</dbReference>
<dbReference type="Pfam" id="PF13180">
    <property type="entry name" value="PDZ_2"/>
    <property type="match status" value="2"/>
</dbReference>
<evidence type="ECO:0000256" key="13">
    <source>
        <dbReference type="ARBA" id="ARBA00023016"/>
    </source>
</evidence>
<keyword evidence="12" id="KW-0720">Serine protease</keyword>
<evidence type="ECO:0000256" key="2">
    <source>
        <dbReference type="ARBA" id="ARBA00002610"/>
    </source>
</evidence>
<evidence type="ECO:0000256" key="3">
    <source>
        <dbReference type="ARBA" id="ARBA00004418"/>
    </source>
</evidence>
<keyword evidence="20" id="KW-1185">Reference proteome</keyword>
<feature type="chain" id="PRO_5038532503" description="Probable periplasmic serine endoprotease DegP-like" evidence="17">
    <location>
        <begin position="23"/>
        <end position="465"/>
    </location>
</feature>
<dbReference type="EMBL" id="QEQK01000008">
    <property type="protein sequence ID" value="PWN55862.1"/>
    <property type="molecule type" value="Genomic_DNA"/>
</dbReference>
<name>A0A363UKA9_9GAMM</name>
<dbReference type="PROSITE" id="PS51257">
    <property type="entry name" value="PROKAR_LIPOPROTEIN"/>
    <property type="match status" value="1"/>
</dbReference>
<evidence type="ECO:0000256" key="11">
    <source>
        <dbReference type="ARBA" id="ARBA00022801"/>
    </source>
</evidence>
<dbReference type="GO" id="GO:0006508">
    <property type="term" value="P:proteolysis"/>
    <property type="evidence" value="ECO:0007669"/>
    <property type="project" value="UniProtKB-KW"/>
</dbReference>
<keyword evidence="7" id="KW-0645">Protease</keyword>
<dbReference type="InterPro" id="IPR009003">
    <property type="entry name" value="Peptidase_S1_PA"/>
</dbReference>
<evidence type="ECO:0000256" key="17">
    <source>
        <dbReference type="SAM" id="SignalP"/>
    </source>
</evidence>
<dbReference type="Gene3D" id="2.40.10.120">
    <property type="match status" value="1"/>
</dbReference>
<evidence type="ECO:0000313" key="19">
    <source>
        <dbReference type="EMBL" id="PWN55862.1"/>
    </source>
</evidence>
<evidence type="ECO:0000256" key="7">
    <source>
        <dbReference type="ARBA" id="ARBA00022670"/>
    </source>
</evidence>
<dbReference type="InterPro" id="IPR036034">
    <property type="entry name" value="PDZ_sf"/>
</dbReference>
<dbReference type="SUPFAM" id="SSF50156">
    <property type="entry name" value="PDZ domain-like"/>
    <property type="match status" value="2"/>
</dbReference>
<feature type="active site" description="Charge relay system" evidence="15">
    <location>
        <position position="204"/>
    </location>
</feature>
<sequence>MNAKTTKHWRLICLAPALLLLAACTRGLPDFTGLVGDLSPVVVNISTAAVLVDGESRRNDSWFERFFGLDPGQDQAPQPGAQSLGSGFIISEDGFILTNYHVVAGADEIVVRLSDRRQLVARLVGTDQRSDLALIKIDAEGLPTADIGSADDLKVGEWVLAIGSPFGFDYSVTAGIVSAKNRSLATEQYVPFIQTDVAINPGNSGGPLFNLDGEVVGVNSQIYSDSGGYQGVSFAIPVDDAMRVANQLRRTGIVVRGWLGVVVQEVDRALARSFGMRRPEGALVSRVVPNSPAAEAGLQVGDVILQFGKREVGTSRSLPHMVGRAEPGERIPLRVLRDGERMKISVRIGALETDERASLAPSPSDQRARPAAFELGVSISNLTHTQRAQLGVGEGGVLVTEVRPGSASALAGLMPGDVVMSVGQQPVDSRAAFREVLLASRGQESVPLLIHRRGSALFLALDVPG</sequence>
<evidence type="ECO:0000256" key="5">
    <source>
        <dbReference type="ARBA" id="ARBA00013035"/>
    </source>
</evidence>
<comment type="catalytic activity">
    <reaction evidence="1">
        <text>Acts on substrates that are at least partially unfolded. The cleavage site P1 residue is normally between a pair of hydrophobic residues, such as Val-|-Val.</text>
        <dbReference type="EC" id="3.4.21.107"/>
    </reaction>
</comment>
<dbReference type="PROSITE" id="PS50106">
    <property type="entry name" value="PDZ"/>
    <property type="match status" value="2"/>
</dbReference>
<evidence type="ECO:0000256" key="1">
    <source>
        <dbReference type="ARBA" id="ARBA00001772"/>
    </source>
</evidence>